<organism evidence="2 3">
    <name type="scientific">Candidatus Ligilactobacillus excrementigallinarum</name>
    <dbReference type="NCBI Taxonomy" id="2838641"/>
    <lineage>
        <taxon>Bacteria</taxon>
        <taxon>Bacillati</taxon>
        <taxon>Bacillota</taxon>
        <taxon>Bacilli</taxon>
        <taxon>Lactobacillales</taxon>
        <taxon>Lactobacillaceae</taxon>
        <taxon>Ligilactobacillus</taxon>
    </lineage>
</organism>
<accession>A0A9D1UXX4</accession>
<dbReference type="Proteomes" id="UP000823963">
    <property type="component" value="Unassembled WGS sequence"/>
</dbReference>
<sequence length="270" mass="31450">MYQLSDKEVKQHILNILVKFKELCNKYDLDYSLVGGTLLGAIRHEGFIPWDDDIDVAMSRPMFNKMIKIFSQKNVLPPYLKLIGSPLGNSIYPFIKIVDTRTKVIEKTSNEDMGLWIDIFPIDGLPDNEKEVKKVYNKAKILHSMISLIPSDTEGTSMLKKLIKPTARFICKNIIGARRINNWCEKLCNQNNYCESRVVGCIIWGRALEKEAMPKKIFEERTNVKFENEYFLAIKDYDSYLSNLYGDYMKMPPKDEREQHLQRAYLVSEE</sequence>
<evidence type="ECO:0000313" key="3">
    <source>
        <dbReference type="Proteomes" id="UP000823963"/>
    </source>
</evidence>
<dbReference type="EMBL" id="DXFP01000061">
    <property type="protein sequence ID" value="HIX02387.1"/>
    <property type="molecule type" value="Genomic_DNA"/>
</dbReference>
<dbReference type="AlphaFoldDB" id="A0A9D1UXX4"/>
<name>A0A9D1UXX4_9LACO</name>
<proteinExistence type="predicted"/>
<reference evidence="2" key="2">
    <citation type="submission" date="2021-04" db="EMBL/GenBank/DDBJ databases">
        <authorList>
            <person name="Gilroy R."/>
        </authorList>
    </citation>
    <scope>NUCLEOTIDE SEQUENCE</scope>
    <source>
        <strain evidence="2">6627</strain>
    </source>
</reference>
<protein>
    <submittedName>
        <fullName evidence="2">LicD family protein</fullName>
    </submittedName>
</protein>
<reference evidence="2" key="1">
    <citation type="journal article" date="2021" name="PeerJ">
        <title>Extensive microbial diversity within the chicken gut microbiome revealed by metagenomics and culture.</title>
        <authorList>
            <person name="Gilroy R."/>
            <person name="Ravi A."/>
            <person name="Getino M."/>
            <person name="Pursley I."/>
            <person name="Horton D.L."/>
            <person name="Alikhan N.F."/>
            <person name="Baker D."/>
            <person name="Gharbi K."/>
            <person name="Hall N."/>
            <person name="Watson M."/>
            <person name="Adriaenssens E.M."/>
            <person name="Foster-Nyarko E."/>
            <person name="Jarju S."/>
            <person name="Secka A."/>
            <person name="Antonio M."/>
            <person name="Oren A."/>
            <person name="Chaudhuri R.R."/>
            <person name="La Ragione R."/>
            <person name="Hildebrand F."/>
            <person name="Pallen M.J."/>
        </authorList>
    </citation>
    <scope>NUCLEOTIDE SEQUENCE</scope>
    <source>
        <strain evidence="2">6627</strain>
    </source>
</reference>
<evidence type="ECO:0000313" key="2">
    <source>
        <dbReference type="EMBL" id="HIX02387.1"/>
    </source>
</evidence>
<dbReference type="Pfam" id="PF04991">
    <property type="entry name" value="LicD"/>
    <property type="match status" value="1"/>
</dbReference>
<dbReference type="GO" id="GO:0009100">
    <property type="term" value="P:glycoprotein metabolic process"/>
    <property type="evidence" value="ECO:0007669"/>
    <property type="project" value="UniProtKB-ARBA"/>
</dbReference>
<evidence type="ECO:0000259" key="1">
    <source>
        <dbReference type="Pfam" id="PF04991"/>
    </source>
</evidence>
<dbReference type="PANTHER" id="PTHR43404">
    <property type="entry name" value="LIPOPOLYSACCHARIDE CHOLINEPHOSPHOTRANSFERASE LICD"/>
    <property type="match status" value="1"/>
</dbReference>
<comment type="caution">
    <text evidence="2">The sequence shown here is derived from an EMBL/GenBank/DDBJ whole genome shotgun (WGS) entry which is preliminary data.</text>
</comment>
<dbReference type="PANTHER" id="PTHR43404:SF2">
    <property type="entry name" value="LIPOPOLYSACCHARIDE CHOLINEPHOSPHOTRANSFERASE LICD"/>
    <property type="match status" value="1"/>
</dbReference>
<dbReference type="InterPro" id="IPR052942">
    <property type="entry name" value="LPS_cholinephosphotransferase"/>
</dbReference>
<feature type="domain" description="LicD/FKTN/FKRP nucleotidyltransferase" evidence="1">
    <location>
        <begin position="24"/>
        <end position="246"/>
    </location>
</feature>
<dbReference type="InterPro" id="IPR007074">
    <property type="entry name" value="LicD/FKTN/FKRP_NTP_transf"/>
</dbReference>
<gene>
    <name evidence="2" type="ORF">H9861_06490</name>
</gene>